<dbReference type="PANTHER" id="PTHR43031">
    <property type="entry name" value="FAD-DEPENDENT OXIDOREDUCTASE"/>
    <property type="match status" value="1"/>
</dbReference>
<dbReference type="PANTHER" id="PTHR43031:SF1">
    <property type="entry name" value="PYRIDINE NUCLEOTIDE-DISULPHIDE OXIDOREDUCTASE"/>
    <property type="match status" value="1"/>
</dbReference>
<dbReference type="InterPro" id="IPR001763">
    <property type="entry name" value="Rhodanese-like_dom"/>
</dbReference>
<proteinExistence type="predicted"/>
<protein>
    <submittedName>
        <fullName evidence="2">Rhodanese-like domain-containing protein</fullName>
    </submittedName>
</protein>
<comment type="caution">
    <text evidence="2">The sequence shown here is derived from an EMBL/GenBank/DDBJ whole genome shotgun (WGS) entry which is preliminary data.</text>
</comment>
<keyword evidence="3" id="KW-1185">Reference proteome</keyword>
<sequence>MHPVAIAKNCLWQMPLILIVSILLGLGSNAIRQNGLPLSLSPHEVREASGEIIPPDEALVLFQKKNTLFVDARSQMEYNKGRIQGAVFLPHDDFDAFIPHFFERVPPEQPLVVYCDGAVCDLSHVVAERLRELGYENVRVLINGWGLWQQKQLPTEKGD</sequence>
<dbReference type="InterPro" id="IPR036873">
    <property type="entry name" value="Rhodanese-like_dom_sf"/>
</dbReference>
<organism evidence="2 3">
    <name type="scientific">Desulfobotulus pelophilus</name>
    <dbReference type="NCBI Taxonomy" id="2823377"/>
    <lineage>
        <taxon>Bacteria</taxon>
        <taxon>Pseudomonadati</taxon>
        <taxon>Thermodesulfobacteriota</taxon>
        <taxon>Desulfobacteria</taxon>
        <taxon>Desulfobacterales</taxon>
        <taxon>Desulfobacteraceae</taxon>
        <taxon>Desulfobotulus</taxon>
    </lineage>
</organism>
<dbReference type="SMART" id="SM00450">
    <property type="entry name" value="RHOD"/>
    <property type="match status" value="1"/>
</dbReference>
<evidence type="ECO:0000313" key="3">
    <source>
        <dbReference type="Proteomes" id="UP001209681"/>
    </source>
</evidence>
<evidence type="ECO:0000313" key="2">
    <source>
        <dbReference type="EMBL" id="MCW7755034.1"/>
    </source>
</evidence>
<gene>
    <name evidence="2" type="ORF">OOT00_13665</name>
</gene>
<reference evidence="2 3" key="1">
    <citation type="submission" date="2022-11" db="EMBL/GenBank/DDBJ databases">
        <title>Desulfobotulus tamanensis H1 sp. nov. - anaerobic, alkaliphilic, sulphate reducing bacterium isolated from terrestrial mud volcano.</title>
        <authorList>
            <person name="Frolova A."/>
            <person name="Merkel A.Y."/>
            <person name="Slobodkin A.I."/>
        </authorList>
    </citation>
    <scope>NUCLEOTIDE SEQUENCE [LARGE SCALE GENOMIC DNA]</scope>
    <source>
        <strain evidence="2 3">H1</strain>
    </source>
</reference>
<accession>A0ABT3NC49</accession>
<dbReference type="RefSeq" id="WP_265425949.1">
    <property type="nucleotide sequence ID" value="NZ_JAPFPW010000020.1"/>
</dbReference>
<dbReference type="Gene3D" id="3.40.250.10">
    <property type="entry name" value="Rhodanese-like domain"/>
    <property type="match status" value="1"/>
</dbReference>
<feature type="domain" description="Rhodanese" evidence="1">
    <location>
        <begin position="63"/>
        <end position="157"/>
    </location>
</feature>
<dbReference type="Pfam" id="PF00581">
    <property type="entry name" value="Rhodanese"/>
    <property type="match status" value="1"/>
</dbReference>
<dbReference type="SUPFAM" id="SSF52821">
    <property type="entry name" value="Rhodanese/Cell cycle control phosphatase"/>
    <property type="match status" value="1"/>
</dbReference>
<name>A0ABT3NC49_9BACT</name>
<dbReference type="Proteomes" id="UP001209681">
    <property type="component" value="Unassembled WGS sequence"/>
</dbReference>
<dbReference type="EMBL" id="JAPFPW010000020">
    <property type="protein sequence ID" value="MCW7755034.1"/>
    <property type="molecule type" value="Genomic_DNA"/>
</dbReference>
<dbReference type="InterPro" id="IPR050229">
    <property type="entry name" value="GlpE_sulfurtransferase"/>
</dbReference>
<dbReference type="PROSITE" id="PS50206">
    <property type="entry name" value="RHODANESE_3"/>
    <property type="match status" value="1"/>
</dbReference>
<dbReference type="CDD" id="cd00158">
    <property type="entry name" value="RHOD"/>
    <property type="match status" value="1"/>
</dbReference>
<evidence type="ECO:0000259" key="1">
    <source>
        <dbReference type="PROSITE" id="PS50206"/>
    </source>
</evidence>